<comment type="caution">
    <text evidence="3">The sequence shown here is derived from an EMBL/GenBank/DDBJ whole genome shotgun (WGS) entry which is preliminary data.</text>
</comment>
<sequence length="371" mass="39737">MKRALILALGTCLASAPLALVAAPPAAAQAKPSAYKAPRNAFGQPDLSGNWTNATLTRESRPAALKDRLAYTEDEVKALEGRAAQLVEAGNRPTDPNAPPPAAGGEAPRTDTPQSAAGGAVGGYNRGWLDPGSSVMRVGGEPRTSFLLTPDGQVPARKPGAPPERGFGGLTQASAPGGARPGSFDSYETRGLGERCIISFGRNGGPPMLPNGFYNNNYTFVQGPEHVGILVEMVHDMRIVRLNAKHRTDGVRPWFGDSIGWYEGDTLVVETTNIPRRQAYRGAWENLKVTERFTRVAPDRIHYRYTIEDPTVWEQPFSGEYEFAHFPEPIYEYACHEGNYALPGILRGARVEEAAAREKAAAGGASAGSAP</sequence>
<reference evidence="4" key="1">
    <citation type="journal article" date="2019" name="Int. J. Syst. Evol. Microbiol.">
        <title>The Global Catalogue of Microorganisms (GCM) 10K type strain sequencing project: providing services to taxonomists for standard genome sequencing and annotation.</title>
        <authorList>
            <consortium name="The Broad Institute Genomics Platform"/>
            <consortium name="The Broad Institute Genome Sequencing Center for Infectious Disease"/>
            <person name="Wu L."/>
            <person name="Ma J."/>
        </authorList>
    </citation>
    <scope>NUCLEOTIDE SEQUENCE [LARGE SCALE GENOMIC DNA]</scope>
    <source>
        <strain evidence="4">DFY28</strain>
    </source>
</reference>
<evidence type="ECO:0000313" key="4">
    <source>
        <dbReference type="Proteomes" id="UP001597237"/>
    </source>
</evidence>
<dbReference type="Proteomes" id="UP001597237">
    <property type="component" value="Unassembled WGS sequence"/>
</dbReference>
<feature type="chain" id="PRO_5045300448" evidence="2">
    <location>
        <begin position="23"/>
        <end position="371"/>
    </location>
</feature>
<accession>A0ABW4N1L2</accession>
<gene>
    <name evidence="3" type="ORF">ACFSC0_11270</name>
</gene>
<keyword evidence="4" id="KW-1185">Reference proteome</keyword>
<protein>
    <submittedName>
        <fullName evidence="3">Uncharacterized protein</fullName>
    </submittedName>
</protein>
<feature type="region of interest" description="Disordered" evidence="1">
    <location>
        <begin position="87"/>
        <end position="126"/>
    </location>
</feature>
<dbReference type="EMBL" id="JBHUEY010000001">
    <property type="protein sequence ID" value="MFD1783975.1"/>
    <property type="molecule type" value="Genomic_DNA"/>
</dbReference>
<name>A0ABW4N1L2_9CAUL</name>
<feature type="signal peptide" evidence="2">
    <location>
        <begin position="1"/>
        <end position="22"/>
    </location>
</feature>
<proteinExistence type="predicted"/>
<evidence type="ECO:0000313" key="3">
    <source>
        <dbReference type="EMBL" id="MFD1783975.1"/>
    </source>
</evidence>
<dbReference type="RefSeq" id="WP_377282837.1">
    <property type="nucleotide sequence ID" value="NZ_JBHRSI010000008.1"/>
</dbReference>
<organism evidence="3 4">
    <name type="scientific">Phenylobacterium terrae</name>
    <dbReference type="NCBI Taxonomy" id="2665495"/>
    <lineage>
        <taxon>Bacteria</taxon>
        <taxon>Pseudomonadati</taxon>
        <taxon>Pseudomonadota</taxon>
        <taxon>Alphaproteobacteria</taxon>
        <taxon>Caulobacterales</taxon>
        <taxon>Caulobacteraceae</taxon>
        <taxon>Phenylobacterium</taxon>
    </lineage>
</organism>
<evidence type="ECO:0000256" key="1">
    <source>
        <dbReference type="SAM" id="MobiDB-lite"/>
    </source>
</evidence>
<keyword evidence="2" id="KW-0732">Signal</keyword>
<evidence type="ECO:0000256" key="2">
    <source>
        <dbReference type="SAM" id="SignalP"/>
    </source>
</evidence>